<proteinExistence type="inferred from homology"/>
<comment type="similarity">
    <text evidence="1">Belongs to the peptidase A24 family.</text>
</comment>
<keyword evidence="2" id="KW-1133">Transmembrane helix</keyword>
<protein>
    <recommendedName>
        <fullName evidence="3">Prepilin type IV endopeptidase peptidase domain-containing protein</fullName>
    </recommendedName>
</protein>
<keyword evidence="2" id="KW-0812">Transmembrane</keyword>
<dbReference type="PANTHER" id="PTHR30487">
    <property type="entry name" value="TYPE 4 PREPILIN-LIKE PROTEINS LEADER PEPTIDE-PROCESSING ENZYME"/>
    <property type="match status" value="1"/>
</dbReference>
<feature type="transmembrane region" description="Helical" evidence="2">
    <location>
        <begin position="104"/>
        <end position="123"/>
    </location>
</feature>
<sequence>MFSLLPFIPMAYFGIRLSIIDFKTHRLPNRMVGWFVFTELAVMSVLNLGGPQLDQLANALAIAVATTASYLLLYFLSRGSLGMGDVKLAFPLGLCVGWYSADEWLLAIFTSFLLAGLVAVIGLASKQMTRKSRLAFGPFMFVGTLIVCVFAVLN</sequence>
<dbReference type="Gene3D" id="1.20.120.1220">
    <property type="match status" value="1"/>
</dbReference>
<dbReference type="InterPro" id="IPR050882">
    <property type="entry name" value="Prepilin_peptidase/N-MTase"/>
</dbReference>
<dbReference type="AlphaFoldDB" id="A0A094QGC0"/>
<accession>A0A094QGC0</accession>
<comment type="caution">
    <text evidence="4">The sequence shown here is derived from an EMBL/GenBank/DDBJ whole genome shotgun (WGS) entry which is preliminary data.</text>
</comment>
<dbReference type="EMBL" id="JNSL01000008">
    <property type="protein sequence ID" value="KGA21344.1"/>
    <property type="molecule type" value="Genomic_DNA"/>
</dbReference>
<gene>
    <name evidence="4" type="ORF">GM51_2470</name>
</gene>
<evidence type="ECO:0000256" key="1">
    <source>
        <dbReference type="ARBA" id="ARBA00005801"/>
    </source>
</evidence>
<dbReference type="PANTHER" id="PTHR30487:SF0">
    <property type="entry name" value="PREPILIN LEADER PEPTIDASE_N-METHYLTRANSFERASE-RELATED"/>
    <property type="match status" value="1"/>
</dbReference>
<dbReference type="GO" id="GO:0005886">
    <property type="term" value="C:plasma membrane"/>
    <property type="evidence" value="ECO:0007669"/>
    <property type="project" value="TreeGrafter"/>
</dbReference>
<evidence type="ECO:0000313" key="4">
    <source>
        <dbReference type="EMBL" id="KGA21344.1"/>
    </source>
</evidence>
<reference evidence="4" key="1">
    <citation type="submission" date="2014-06" db="EMBL/GenBank/DDBJ databases">
        <title>Key roles for freshwater Actinobacteria revealed by deep metagenomic sequencing.</title>
        <authorList>
            <person name="Ghai R."/>
            <person name="Mizuno C.M."/>
            <person name="Picazo A."/>
            <person name="Camacho A."/>
            <person name="Rodriguez-Valera F."/>
        </authorList>
    </citation>
    <scope>NUCLEOTIDE SEQUENCE</scope>
</reference>
<feature type="transmembrane region" description="Helical" evidence="2">
    <location>
        <begin position="31"/>
        <end position="49"/>
    </location>
</feature>
<dbReference type="GO" id="GO:0004190">
    <property type="term" value="F:aspartic-type endopeptidase activity"/>
    <property type="evidence" value="ECO:0007669"/>
    <property type="project" value="InterPro"/>
</dbReference>
<dbReference type="InterPro" id="IPR000045">
    <property type="entry name" value="Prepilin_IV_endopep_pep"/>
</dbReference>
<feature type="domain" description="Prepilin type IV endopeptidase peptidase" evidence="3">
    <location>
        <begin position="12"/>
        <end position="119"/>
    </location>
</feature>
<evidence type="ECO:0000256" key="2">
    <source>
        <dbReference type="SAM" id="Phobius"/>
    </source>
</evidence>
<organism evidence="4">
    <name type="scientific">freshwater metagenome</name>
    <dbReference type="NCBI Taxonomy" id="449393"/>
    <lineage>
        <taxon>unclassified sequences</taxon>
        <taxon>metagenomes</taxon>
        <taxon>ecological metagenomes</taxon>
    </lineage>
</organism>
<feature type="transmembrane region" description="Helical" evidence="2">
    <location>
        <begin position="135"/>
        <end position="153"/>
    </location>
</feature>
<dbReference type="GO" id="GO:0006465">
    <property type="term" value="P:signal peptide processing"/>
    <property type="evidence" value="ECO:0007669"/>
    <property type="project" value="TreeGrafter"/>
</dbReference>
<feature type="transmembrane region" description="Helical" evidence="2">
    <location>
        <begin position="56"/>
        <end position="76"/>
    </location>
</feature>
<evidence type="ECO:0000259" key="3">
    <source>
        <dbReference type="Pfam" id="PF01478"/>
    </source>
</evidence>
<name>A0A094QGC0_9ZZZZ</name>
<dbReference type="Pfam" id="PF01478">
    <property type="entry name" value="Peptidase_A24"/>
    <property type="match status" value="1"/>
</dbReference>
<keyword evidence="2" id="KW-0472">Membrane</keyword>